<feature type="chain" id="PRO_5031178942" description="PEP-CTERM protein-sorting domain-containing protein" evidence="2">
    <location>
        <begin position="26"/>
        <end position="222"/>
    </location>
</feature>
<keyword evidence="1" id="KW-0812">Transmembrane</keyword>
<organism evidence="3 4">
    <name type="scientific">Algisphaera agarilytica</name>
    <dbReference type="NCBI Taxonomy" id="1385975"/>
    <lineage>
        <taxon>Bacteria</taxon>
        <taxon>Pseudomonadati</taxon>
        <taxon>Planctomycetota</taxon>
        <taxon>Phycisphaerae</taxon>
        <taxon>Phycisphaerales</taxon>
        <taxon>Phycisphaeraceae</taxon>
        <taxon>Algisphaera</taxon>
    </lineage>
</organism>
<evidence type="ECO:0008006" key="5">
    <source>
        <dbReference type="Google" id="ProtNLM"/>
    </source>
</evidence>
<dbReference type="AlphaFoldDB" id="A0A7X0H5R9"/>
<protein>
    <recommendedName>
        <fullName evidence="5">PEP-CTERM protein-sorting domain-containing protein</fullName>
    </recommendedName>
</protein>
<proteinExistence type="predicted"/>
<gene>
    <name evidence="3" type="ORF">HNQ40_000125</name>
</gene>
<keyword evidence="4" id="KW-1185">Reference proteome</keyword>
<evidence type="ECO:0000313" key="3">
    <source>
        <dbReference type="EMBL" id="MBB6428319.1"/>
    </source>
</evidence>
<comment type="caution">
    <text evidence="3">The sequence shown here is derived from an EMBL/GenBank/DDBJ whole genome shotgun (WGS) entry which is preliminary data.</text>
</comment>
<keyword evidence="2" id="KW-0732">Signal</keyword>
<reference evidence="3 4" key="1">
    <citation type="submission" date="2020-08" db="EMBL/GenBank/DDBJ databases">
        <title>Genomic Encyclopedia of Type Strains, Phase IV (KMG-IV): sequencing the most valuable type-strain genomes for metagenomic binning, comparative biology and taxonomic classification.</title>
        <authorList>
            <person name="Goeker M."/>
        </authorList>
    </citation>
    <scope>NUCLEOTIDE SEQUENCE [LARGE SCALE GENOMIC DNA]</scope>
    <source>
        <strain evidence="3 4">DSM 103725</strain>
    </source>
</reference>
<evidence type="ECO:0000256" key="2">
    <source>
        <dbReference type="SAM" id="SignalP"/>
    </source>
</evidence>
<sequence>MRFSVLSAALAATAVCGLGSTQAFGSLVNYTDSNRVIAANSEQTFSLLGAGVIGSTDSYTIEGTMTFDFTGDLNFDALFLITDGTVEYGGEVDEIGSGSSPQVLVSANAGDAFTAPETNGNAVTNQAGTSNFVVDFVITGDGSSTTATVSVGSDSNSIEDSVIPDGFIAPLAAEDGFSLVLVNLEGIDFTFDDIAITIIPEPMSAVMLGGLSLLGLRRRRKA</sequence>
<feature type="signal peptide" evidence="2">
    <location>
        <begin position="1"/>
        <end position="25"/>
    </location>
</feature>
<keyword evidence="1" id="KW-1133">Transmembrane helix</keyword>
<dbReference type="RefSeq" id="WP_184675344.1">
    <property type="nucleotide sequence ID" value="NZ_JACHGY010000001.1"/>
</dbReference>
<feature type="transmembrane region" description="Helical" evidence="1">
    <location>
        <begin position="194"/>
        <end position="216"/>
    </location>
</feature>
<keyword evidence="1" id="KW-0472">Membrane</keyword>
<accession>A0A7X0H5R9</accession>
<name>A0A7X0H5R9_9BACT</name>
<dbReference type="EMBL" id="JACHGY010000001">
    <property type="protein sequence ID" value="MBB6428319.1"/>
    <property type="molecule type" value="Genomic_DNA"/>
</dbReference>
<evidence type="ECO:0000313" key="4">
    <source>
        <dbReference type="Proteomes" id="UP000541810"/>
    </source>
</evidence>
<evidence type="ECO:0000256" key="1">
    <source>
        <dbReference type="SAM" id="Phobius"/>
    </source>
</evidence>
<dbReference type="Proteomes" id="UP000541810">
    <property type="component" value="Unassembled WGS sequence"/>
</dbReference>